<accession>A0A0F9QCQ5</accession>
<protein>
    <recommendedName>
        <fullName evidence="3">Phasin domain-containing protein</fullName>
    </recommendedName>
</protein>
<evidence type="ECO:0000313" key="2">
    <source>
        <dbReference type="EMBL" id="KKN11016.1"/>
    </source>
</evidence>
<feature type="compositionally biased region" description="Basic and acidic residues" evidence="1">
    <location>
        <begin position="146"/>
        <end position="166"/>
    </location>
</feature>
<feature type="region of interest" description="Disordered" evidence="1">
    <location>
        <begin position="132"/>
        <end position="166"/>
    </location>
</feature>
<organism evidence="2">
    <name type="scientific">marine sediment metagenome</name>
    <dbReference type="NCBI Taxonomy" id="412755"/>
    <lineage>
        <taxon>unclassified sequences</taxon>
        <taxon>metagenomes</taxon>
        <taxon>ecological metagenomes</taxon>
    </lineage>
</organism>
<evidence type="ECO:0000256" key="1">
    <source>
        <dbReference type="SAM" id="MobiDB-lite"/>
    </source>
</evidence>
<name>A0A0F9QCQ5_9ZZZZ</name>
<sequence>MPQPTTIDKFFDAVDDAYDVLMDTLKAGTDRGYRVSKGLIEQAQKGQQDSLKLARTIATSPTDIAKGSSAVVETVTNAQGRVLEVSRQWVDEALDSQQEGREALRRLIEANRRAGEATIEASRGLFGRARERAREVARTGPSGVRAKAEGETRPRRKAQAEETKSD</sequence>
<reference evidence="2" key="1">
    <citation type="journal article" date="2015" name="Nature">
        <title>Complex archaea that bridge the gap between prokaryotes and eukaryotes.</title>
        <authorList>
            <person name="Spang A."/>
            <person name="Saw J.H."/>
            <person name="Jorgensen S.L."/>
            <person name="Zaremba-Niedzwiedzka K."/>
            <person name="Martijn J."/>
            <person name="Lind A.E."/>
            <person name="van Eijk R."/>
            <person name="Schleper C."/>
            <person name="Guy L."/>
            <person name="Ettema T.J."/>
        </authorList>
    </citation>
    <scope>NUCLEOTIDE SEQUENCE</scope>
</reference>
<evidence type="ECO:0008006" key="3">
    <source>
        <dbReference type="Google" id="ProtNLM"/>
    </source>
</evidence>
<gene>
    <name evidence="2" type="ORF">LCGC14_1030740</name>
</gene>
<dbReference type="AlphaFoldDB" id="A0A0F9QCQ5"/>
<proteinExistence type="predicted"/>
<dbReference type="EMBL" id="LAZR01004182">
    <property type="protein sequence ID" value="KKN11016.1"/>
    <property type="molecule type" value="Genomic_DNA"/>
</dbReference>
<comment type="caution">
    <text evidence="2">The sequence shown here is derived from an EMBL/GenBank/DDBJ whole genome shotgun (WGS) entry which is preliminary data.</text>
</comment>